<dbReference type="Gene3D" id="2.40.160.60">
    <property type="entry name" value="Outer membrane protein transport protein (OMPP1/FadL/TodX)"/>
    <property type="match status" value="1"/>
</dbReference>
<comment type="caution">
    <text evidence="2">The sequence shown here is derived from an EMBL/GenBank/DDBJ whole genome shotgun (WGS) entry which is preliminary data.</text>
</comment>
<gene>
    <name evidence="2" type="ORF">DYP60_07885</name>
</gene>
<keyword evidence="1" id="KW-0732">Signal</keyword>
<organism evidence="2 3">
    <name type="scientific">Sphaerochaeta halotolerans</name>
    <dbReference type="NCBI Taxonomy" id="2293840"/>
    <lineage>
        <taxon>Bacteria</taxon>
        <taxon>Pseudomonadati</taxon>
        <taxon>Spirochaetota</taxon>
        <taxon>Spirochaetia</taxon>
        <taxon>Spirochaetales</taxon>
        <taxon>Sphaerochaetaceae</taxon>
        <taxon>Sphaerochaeta</taxon>
    </lineage>
</organism>
<evidence type="ECO:0000313" key="2">
    <source>
        <dbReference type="EMBL" id="RFU94764.1"/>
    </source>
</evidence>
<protein>
    <recommendedName>
        <fullName evidence="4">DUF5723 domain-containing protein</fullName>
    </recommendedName>
</protein>
<evidence type="ECO:0008006" key="4">
    <source>
        <dbReference type="Google" id="ProtNLM"/>
    </source>
</evidence>
<evidence type="ECO:0000256" key="1">
    <source>
        <dbReference type="SAM" id="SignalP"/>
    </source>
</evidence>
<dbReference type="EMBL" id="QUWK01000007">
    <property type="protein sequence ID" value="RFU94764.1"/>
    <property type="molecule type" value="Genomic_DNA"/>
</dbReference>
<name>A0A372MG97_9SPIR</name>
<evidence type="ECO:0000313" key="3">
    <source>
        <dbReference type="Proteomes" id="UP000264002"/>
    </source>
</evidence>
<feature type="chain" id="PRO_5017026791" description="DUF5723 domain-containing protein" evidence="1">
    <location>
        <begin position="23"/>
        <end position="423"/>
    </location>
</feature>
<dbReference type="RefSeq" id="WP_117330461.1">
    <property type="nucleotide sequence ID" value="NZ_QUWK01000007.1"/>
</dbReference>
<feature type="signal peptide" evidence="1">
    <location>
        <begin position="1"/>
        <end position="22"/>
    </location>
</feature>
<reference evidence="3" key="1">
    <citation type="submission" date="2018-08" db="EMBL/GenBank/DDBJ databases">
        <authorList>
            <person name="Grouzdev D.S."/>
            <person name="Krutkina M.S."/>
        </authorList>
    </citation>
    <scope>NUCLEOTIDE SEQUENCE [LARGE SCALE GENOMIC DNA]</scope>
    <source>
        <strain evidence="3">4-11</strain>
    </source>
</reference>
<accession>A0A372MG97</accession>
<proteinExistence type="predicted"/>
<sequence length="423" mass="44981">MKTKITIITMVALFMVAAPLLAVSAYDPDSNVVYAQVAEPFVGTSVRAMGMGGAGLGVKGYHDSFLINPANLTKSGFKFTFPSVTVIAYSPKAILESGAIEDFEEGTDDSMISGAQKFLATIKKGYGDVLTTDVSTTLTIGSFGLSLQAQERLMSYKTGADMMSTNLIAQVTTAATAGLGFRIGIVPEKISIDLGLTAQAVYKAYYEAQSASSITDMMAEDDPDIEGTFIGSTPLIAGYALPISAGINVNFPAGLTLSVAAKNFNGNYKMTTYNSVNDWAYEVLGDRLTDDADVTPSSSILEDEWTIESDWRLDAGLTWVPDIGSLVRPVLAVDVVDITSMGGLQGDDLKRAFFEQTRLGASVRLLSILDVRGGISQGYKSIGAGLDLLIFHIDAAYSIQEYGASIGDKPIDALSLRFSLLSR</sequence>
<dbReference type="Proteomes" id="UP000264002">
    <property type="component" value="Unassembled WGS sequence"/>
</dbReference>
<dbReference type="AlphaFoldDB" id="A0A372MG97"/>
<reference evidence="2 3" key="2">
    <citation type="submission" date="2018-09" db="EMBL/GenBank/DDBJ databases">
        <title>Genome of Sphaerochaeta halotolerans strain 4-11.</title>
        <authorList>
            <person name="Nazina T.N."/>
            <person name="Sokolova D.S."/>
        </authorList>
    </citation>
    <scope>NUCLEOTIDE SEQUENCE [LARGE SCALE GENOMIC DNA]</scope>
    <source>
        <strain evidence="2 3">4-11</strain>
    </source>
</reference>
<keyword evidence="3" id="KW-1185">Reference proteome</keyword>